<accession>A0A841L0Y3</accession>
<dbReference type="Gene3D" id="3.40.50.450">
    <property type="match status" value="1"/>
</dbReference>
<evidence type="ECO:0000256" key="3">
    <source>
        <dbReference type="RuleBase" id="RU363015"/>
    </source>
</evidence>
<dbReference type="EC" id="3.2.2.n1" evidence="3"/>
<dbReference type="GO" id="GO:0008714">
    <property type="term" value="F:AMP nucleosidase activity"/>
    <property type="evidence" value="ECO:0007669"/>
    <property type="project" value="UniProtKB-EC"/>
</dbReference>
<proteinExistence type="inferred from homology"/>
<keyword evidence="5" id="KW-1185">Reference proteome</keyword>
<dbReference type="RefSeq" id="WP_243453475.1">
    <property type="nucleotide sequence ID" value="NZ_BMOX01000057.1"/>
</dbReference>
<dbReference type="InterPro" id="IPR031100">
    <property type="entry name" value="LOG_fam"/>
</dbReference>
<dbReference type="InterPro" id="IPR005269">
    <property type="entry name" value="LOG"/>
</dbReference>
<dbReference type="NCBIfam" id="TIGR00730">
    <property type="entry name" value="Rossman fold protein, TIGR00730 family"/>
    <property type="match status" value="1"/>
</dbReference>
<protein>
    <recommendedName>
        <fullName evidence="3">Cytokinin riboside 5'-monophosphate phosphoribohydrolase</fullName>
        <ecNumber evidence="3">3.2.2.n1</ecNumber>
    </recommendedName>
</protein>
<keyword evidence="3" id="KW-0203">Cytokinin biosynthesis</keyword>
<comment type="catalytic activity">
    <reaction evidence="1">
        <text>AMP + H2O = D-ribose 5-phosphate + adenine</text>
        <dbReference type="Rhea" id="RHEA:20129"/>
        <dbReference type="ChEBI" id="CHEBI:15377"/>
        <dbReference type="ChEBI" id="CHEBI:16708"/>
        <dbReference type="ChEBI" id="CHEBI:78346"/>
        <dbReference type="ChEBI" id="CHEBI:456215"/>
        <dbReference type="EC" id="3.2.2.4"/>
    </reaction>
</comment>
<comment type="similarity">
    <text evidence="2 3">Belongs to the LOG family.</text>
</comment>
<name>A0A841L0Y3_9SPHN</name>
<dbReference type="EMBL" id="JACIIV010000001">
    <property type="protein sequence ID" value="MBB6225996.1"/>
    <property type="molecule type" value="Genomic_DNA"/>
</dbReference>
<evidence type="ECO:0000313" key="4">
    <source>
        <dbReference type="EMBL" id="MBB6225996.1"/>
    </source>
</evidence>
<dbReference type="AlphaFoldDB" id="A0A841L0Y3"/>
<evidence type="ECO:0000256" key="2">
    <source>
        <dbReference type="ARBA" id="ARBA00006763"/>
    </source>
</evidence>
<dbReference type="Proteomes" id="UP000538147">
    <property type="component" value="Unassembled WGS sequence"/>
</dbReference>
<evidence type="ECO:0000256" key="1">
    <source>
        <dbReference type="ARBA" id="ARBA00000274"/>
    </source>
</evidence>
<sequence length="213" mass="22075">MAQGQSSTPAPSGGNPADSAATLAYGRRMIQSLLLFCGSRPGHDPAHAALAAELGTLLAVRGVTLVYGGGAVGLMGIAARASMAAGGRVVGIIPRLLMTSEIAQAGLAEMLVVETLHERKALMHARADAILAIPGSIGTLDELFESLTWRELGIHDKPIWLLGDNGYWAPLTTLLGHIAAEGFAPPDLDRLAQPLPGLAALDRLLLHPHALPA</sequence>
<dbReference type="PANTHER" id="PTHR31223">
    <property type="entry name" value="LOG FAMILY PROTEIN YJL055W"/>
    <property type="match status" value="1"/>
</dbReference>
<comment type="caution">
    <text evidence="4">The sequence shown here is derived from an EMBL/GenBank/DDBJ whole genome shotgun (WGS) entry which is preliminary data.</text>
</comment>
<dbReference type="GO" id="GO:0005829">
    <property type="term" value="C:cytosol"/>
    <property type="evidence" value="ECO:0007669"/>
    <property type="project" value="TreeGrafter"/>
</dbReference>
<dbReference type="PANTHER" id="PTHR31223:SF70">
    <property type="entry name" value="LOG FAMILY PROTEIN YJL055W"/>
    <property type="match status" value="1"/>
</dbReference>
<keyword evidence="3" id="KW-0378">Hydrolase</keyword>
<dbReference type="SUPFAM" id="SSF102405">
    <property type="entry name" value="MCP/YpsA-like"/>
    <property type="match status" value="1"/>
</dbReference>
<reference evidence="4 5" key="1">
    <citation type="submission" date="2020-08" db="EMBL/GenBank/DDBJ databases">
        <title>Genomic Encyclopedia of Type Strains, Phase IV (KMG-IV): sequencing the most valuable type-strain genomes for metagenomic binning, comparative biology and taxonomic classification.</title>
        <authorList>
            <person name="Goeker M."/>
        </authorList>
    </citation>
    <scope>NUCLEOTIDE SEQUENCE [LARGE SCALE GENOMIC DNA]</scope>
    <source>
        <strain evidence="4 5">DSM 102189</strain>
    </source>
</reference>
<evidence type="ECO:0000313" key="5">
    <source>
        <dbReference type="Proteomes" id="UP000538147"/>
    </source>
</evidence>
<gene>
    <name evidence="4" type="ORF">FHS79_000147</name>
</gene>
<organism evidence="4 5">
    <name type="scientific">Polymorphobacter multimanifer</name>
    <dbReference type="NCBI Taxonomy" id="1070431"/>
    <lineage>
        <taxon>Bacteria</taxon>
        <taxon>Pseudomonadati</taxon>
        <taxon>Pseudomonadota</taxon>
        <taxon>Alphaproteobacteria</taxon>
        <taxon>Sphingomonadales</taxon>
        <taxon>Sphingosinicellaceae</taxon>
        <taxon>Polymorphobacter</taxon>
    </lineage>
</organism>
<dbReference type="GO" id="GO:0009691">
    <property type="term" value="P:cytokinin biosynthetic process"/>
    <property type="evidence" value="ECO:0007669"/>
    <property type="project" value="UniProtKB-UniRule"/>
</dbReference>
<dbReference type="Pfam" id="PF03641">
    <property type="entry name" value="Lysine_decarbox"/>
    <property type="match status" value="1"/>
</dbReference>